<name>A0A850H931_9SPHN</name>
<evidence type="ECO:0000313" key="1">
    <source>
        <dbReference type="EMBL" id="NVE93406.1"/>
    </source>
</evidence>
<accession>A0A850H931</accession>
<dbReference type="RefSeq" id="WP_176271776.1">
    <property type="nucleotide sequence ID" value="NZ_JABWTA010000001.1"/>
</dbReference>
<reference evidence="1 2" key="1">
    <citation type="submission" date="2020-06" db="EMBL/GenBank/DDBJ databases">
        <title>Altererythrobacter lutimaris sp. nov., a marine bacterium isolated from a tidal flat.</title>
        <authorList>
            <person name="Kim D."/>
            <person name="Yoo Y."/>
            <person name="Kim J.-J."/>
        </authorList>
    </citation>
    <scope>NUCLEOTIDE SEQUENCE [LARGE SCALE GENOMIC DNA]</scope>
    <source>
        <strain evidence="1 2">JGD-16</strain>
    </source>
</reference>
<dbReference type="EMBL" id="JABWTA010000001">
    <property type="protein sequence ID" value="NVE93406.1"/>
    <property type="molecule type" value="Genomic_DNA"/>
</dbReference>
<dbReference type="Proteomes" id="UP000546031">
    <property type="component" value="Unassembled WGS sequence"/>
</dbReference>
<sequence>MSWATAVVLIVLIMAVSGVLGRRKRAQKEIDRRAQELPSQREQELESEVTELRERIQVLERIATDTNSSEAVEARRIAAEIESLKEENKQA</sequence>
<proteinExistence type="predicted"/>
<keyword evidence="2" id="KW-1185">Reference proteome</keyword>
<dbReference type="AlphaFoldDB" id="A0A850H931"/>
<evidence type="ECO:0000313" key="2">
    <source>
        <dbReference type="Proteomes" id="UP000546031"/>
    </source>
</evidence>
<protein>
    <submittedName>
        <fullName evidence="1">Uncharacterized protein</fullName>
    </submittedName>
</protein>
<organism evidence="1 2">
    <name type="scientific">Altererythrobacter lutimaris</name>
    <dbReference type="NCBI Taxonomy" id="2743979"/>
    <lineage>
        <taxon>Bacteria</taxon>
        <taxon>Pseudomonadati</taxon>
        <taxon>Pseudomonadota</taxon>
        <taxon>Alphaproteobacteria</taxon>
        <taxon>Sphingomonadales</taxon>
        <taxon>Erythrobacteraceae</taxon>
        <taxon>Altererythrobacter</taxon>
    </lineage>
</organism>
<comment type="caution">
    <text evidence="1">The sequence shown here is derived from an EMBL/GenBank/DDBJ whole genome shotgun (WGS) entry which is preliminary data.</text>
</comment>
<gene>
    <name evidence="1" type="ORF">HUO12_00680</name>
</gene>